<keyword evidence="2" id="KW-0812">Transmembrane</keyword>
<feature type="transmembrane region" description="Helical" evidence="2">
    <location>
        <begin position="117"/>
        <end position="139"/>
    </location>
</feature>
<gene>
    <name evidence="3" type="ORF">ZHAS_00011325</name>
</gene>
<feature type="region of interest" description="Disordered" evidence="1">
    <location>
        <begin position="1"/>
        <end position="28"/>
    </location>
</feature>
<feature type="compositionally biased region" description="Basic and acidic residues" evidence="1">
    <location>
        <begin position="62"/>
        <end position="75"/>
    </location>
</feature>
<dbReference type="AlphaFoldDB" id="A0A084VZX5"/>
<reference evidence="3 5" key="1">
    <citation type="journal article" date="2014" name="BMC Genomics">
        <title>Genome sequence of Anopheles sinensis provides insight into genetics basis of mosquito competence for malaria parasites.</title>
        <authorList>
            <person name="Zhou D."/>
            <person name="Zhang D."/>
            <person name="Ding G."/>
            <person name="Shi L."/>
            <person name="Hou Q."/>
            <person name="Ye Y."/>
            <person name="Xu Y."/>
            <person name="Zhou H."/>
            <person name="Xiong C."/>
            <person name="Li S."/>
            <person name="Yu J."/>
            <person name="Hong S."/>
            <person name="Yu X."/>
            <person name="Zou P."/>
            <person name="Chen C."/>
            <person name="Chang X."/>
            <person name="Wang W."/>
            <person name="Lv Y."/>
            <person name="Sun Y."/>
            <person name="Ma L."/>
            <person name="Shen B."/>
            <person name="Zhu C."/>
        </authorList>
    </citation>
    <scope>NUCLEOTIDE SEQUENCE [LARGE SCALE GENOMIC DNA]</scope>
</reference>
<evidence type="ECO:0000313" key="3">
    <source>
        <dbReference type="EMBL" id="KFB43519.1"/>
    </source>
</evidence>
<name>A0A084VZX5_ANOSI</name>
<keyword evidence="2" id="KW-0472">Membrane</keyword>
<accession>A0A084VZX5</accession>
<evidence type="ECO:0000313" key="5">
    <source>
        <dbReference type="Proteomes" id="UP000030765"/>
    </source>
</evidence>
<evidence type="ECO:0000313" key="4">
    <source>
        <dbReference type="EnsemblMetazoa" id="ASIC011325-PA"/>
    </source>
</evidence>
<reference evidence="4" key="2">
    <citation type="submission" date="2020-05" db="UniProtKB">
        <authorList>
            <consortium name="EnsemblMetazoa"/>
        </authorList>
    </citation>
    <scope>IDENTIFICATION</scope>
</reference>
<protein>
    <submittedName>
        <fullName evidence="3 4">Cation efflux system protein, AcrB/AcrD/AcrF family protein</fullName>
    </submittedName>
</protein>
<dbReference type="EnsemblMetazoa" id="ASIC011325-RA">
    <property type="protein sequence ID" value="ASIC011325-PA"/>
    <property type="gene ID" value="ASIC011325"/>
</dbReference>
<keyword evidence="2" id="KW-1133">Transmembrane helix</keyword>
<evidence type="ECO:0000256" key="1">
    <source>
        <dbReference type="SAM" id="MobiDB-lite"/>
    </source>
</evidence>
<dbReference type="EMBL" id="KE525259">
    <property type="protein sequence ID" value="KFB43519.1"/>
    <property type="molecule type" value="Genomic_DNA"/>
</dbReference>
<keyword evidence="5" id="KW-1185">Reference proteome</keyword>
<dbReference type="EMBL" id="ATLV01019021">
    <property type="status" value="NOT_ANNOTATED_CDS"/>
    <property type="molecule type" value="Genomic_DNA"/>
</dbReference>
<organism evidence="3">
    <name type="scientific">Anopheles sinensis</name>
    <name type="common">Mosquito</name>
    <dbReference type="NCBI Taxonomy" id="74873"/>
    <lineage>
        <taxon>Eukaryota</taxon>
        <taxon>Metazoa</taxon>
        <taxon>Ecdysozoa</taxon>
        <taxon>Arthropoda</taxon>
        <taxon>Hexapoda</taxon>
        <taxon>Insecta</taxon>
        <taxon>Pterygota</taxon>
        <taxon>Neoptera</taxon>
        <taxon>Endopterygota</taxon>
        <taxon>Diptera</taxon>
        <taxon>Nematocera</taxon>
        <taxon>Culicoidea</taxon>
        <taxon>Culicidae</taxon>
        <taxon>Anophelinae</taxon>
        <taxon>Anopheles</taxon>
    </lineage>
</organism>
<feature type="region of interest" description="Disordered" evidence="1">
    <location>
        <begin position="49"/>
        <end position="75"/>
    </location>
</feature>
<dbReference type="Proteomes" id="UP000030765">
    <property type="component" value="Unassembled WGS sequence"/>
</dbReference>
<sequence length="194" mass="22088">MPGGCDESPTVTSNLGPGRQQFQQKQHVFQRLPPSARDEALNEVHVNQTNKHTHPHTLSYVHPRDQPTRESERTNRLKSKYCTKCKRHLPLLDEFIFQFVGQERGGFSGNRVAGFPVLAPMAVNIVAAPLMGGVIFIIWQRTAAYQTENGSGLWGCKRKWGAWWGERFHLGTTFKRYRRANGIRGLWLGCSQMQ</sequence>
<proteinExistence type="predicted"/>
<dbReference type="VEuPathDB" id="VectorBase:ASIC011325"/>
<evidence type="ECO:0000256" key="2">
    <source>
        <dbReference type="SAM" id="Phobius"/>
    </source>
</evidence>